<dbReference type="PANTHER" id="PTHR11461:SF211">
    <property type="entry name" value="GH10112P-RELATED"/>
    <property type="match status" value="1"/>
</dbReference>
<dbReference type="EMBL" id="BARW01018125">
    <property type="protein sequence ID" value="GAI95278.1"/>
    <property type="molecule type" value="Genomic_DNA"/>
</dbReference>
<dbReference type="InterPro" id="IPR042178">
    <property type="entry name" value="Serpin_sf_1"/>
</dbReference>
<reference evidence="2" key="1">
    <citation type="journal article" date="2014" name="Front. Microbiol.">
        <title>High frequency of phylogenetically diverse reductive dehalogenase-homologous genes in deep subseafloor sedimentary metagenomes.</title>
        <authorList>
            <person name="Kawai M."/>
            <person name="Futagami T."/>
            <person name="Toyoda A."/>
            <person name="Takaki Y."/>
            <person name="Nishi S."/>
            <person name="Hori S."/>
            <person name="Arai W."/>
            <person name="Tsubouchi T."/>
            <person name="Morono Y."/>
            <person name="Uchiyama I."/>
            <person name="Ito T."/>
            <person name="Fujiyama A."/>
            <person name="Inagaki F."/>
            <person name="Takami H."/>
        </authorList>
    </citation>
    <scope>NUCLEOTIDE SEQUENCE</scope>
    <source>
        <strain evidence="2">Expedition CK06-06</strain>
    </source>
</reference>
<dbReference type="GO" id="GO:0005615">
    <property type="term" value="C:extracellular space"/>
    <property type="evidence" value="ECO:0007669"/>
    <property type="project" value="InterPro"/>
</dbReference>
<gene>
    <name evidence="2" type="ORF">S12H4_31104</name>
</gene>
<dbReference type="GO" id="GO:0004867">
    <property type="term" value="F:serine-type endopeptidase inhibitor activity"/>
    <property type="evidence" value="ECO:0007669"/>
    <property type="project" value="InterPro"/>
</dbReference>
<evidence type="ECO:0000259" key="1">
    <source>
        <dbReference type="Pfam" id="PF00079"/>
    </source>
</evidence>
<evidence type="ECO:0000313" key="2">
    <source>
        <dbReference type="EMBL" id="GAI95278.1"/>
    </source>
</evidence>
<comment type="caution">
    <text evidence="2">The sequence shown here is derived from an EMBL/GenBank/DDBJ whole genome shotgun (WGS) entry which is preliminary data.</text>
</comment>
<proteinExistence type="predicted"/>
<dbReference type="InterPro" id="IPR023795">
    <property type="entry name" value="Serpin_CS"/>
</dbReference>
<dbReference type="AlphaFoldDB" id="X1SQQ9"/>
<dbReference type="FunFam" id="2.10.310.10:FF:000001">
    <property type="entry name" value="Serpin family A member 1"/>
    <property type="match status" value="1"/>
</dbReference>
<dbReference type="Gene3D" id="2.10.310.10">
    <property type="entry name" value="Serpins superfamily"/>
    <property type="match status" value="1"/>
</dbReference>
<dbReference type="SUPFAM" id="SSF56574">
    <property type="entry name" value="Serpins"/>
    <property type="match status" value="1"/>
</dbReference>
<accession>X1SQQ9</accession>
<sequence length="111" mass="12392">RFKLEYELEMKDVLRTLGMGIAFFPGADFTRMLSGGGIWIGKVKHKTFVQVDEEGTEAAAVTVVIMERSGGGSPTGFIMRVDRPFVFVIRERTSGTLLFMGKIVEPMWEEG</sequence>
<feature type="non-terminal residue" evidence="2">
    <location>
        <position position="1"/>
    </location>
</feature>
<dbReference type="Gene3D" id="3.30.497.10">
    <property type="entry name" value="Antithrombin, subunit I, domain 2"/>
    <property type="match status" value="1"/>
</dbReference>
<dbReference type="Pfam" id="PF00079">
    <property type="entry name" value="Serpin"/>
    <property type="match status" value="1"/>
</dbReference>
<dbReference type="PANTHER" id="PTHR11461">
    <property type="entry name" value="SERINE PROTEASE INHIBITOR, SERPIN"/>
    <property type="match status" value="1"/>
</dbReference>
<feature type="domain" description="Serpin" evidence="1">
    <location>
        <begin position="1"/>
        <end position="106"/>
    </location>
</feature>
<dbReference type="PROSITE" id="PS00284">
    <property type="entry name" value="SERPIN"/>
    <property type="match status" value="1"/>
</dbReference>
<dbReference type="InterPro" id="IPR036186">
    <property type="entry name" value="Serpin_sf"/>
</dbReference>
<dbReference type="InterPro" id="IPR000215">
    <property type="entry name" value="Serpin_fam"/>
</dbReference>
<name>X1SQQ9_9ZZZZ</name>
<protein>
    <recommendedName>
        <fullName evidence="1">Serpin domain-containing protein</fullName>
    </recommendedName>
</protein>
<dbReference type="InterPro" id="IPR023796">
    <property type="entry name" value="Serpin_dom"/>
</dbReference>
<organism evidence="2">
    <name type="scientific">marine sediment metagenome</name>
    <dbReference type="NCBI Taxonomy" id="412755"/>
    <lineage>
        <taxon>unclassified sequences</taxon>
        <taxon>metagenomes</taxon>
        <taxon>ecological metagenomes</taxon>
    </lineage>
</organism>